<proteinExistence type="predicted"/>
<dbReference type="EMBL" id="CP144745">
    <property type="protein sequence ID" value="WVZ49043.1"/>
    <property type="molecule type" value="Genomic_DNA"/>
</dbReference>
<gene>
    <name evidence="2" type="ORF">U9M48_000425</name>
</gene>
<dbReference type="Proteomes" id="UP001341281">
    <property type="component" value="Chromosome 01"/>
</dbReference>
<evidence type="ECO:0000259" key="1">
    <source>
        <dbReference type="Pfam" id="PF13963"/>
    </source>
</evidence>
<evidence type="ECO:0000313" key="2">
    <source>
        <dbReference type="EMBL" id="WVZ49043.1"/>
    </source>
</evidence>
<evidence type="ECO:0000313" key="3">
    <source>
        <dbReference type="Proteomes" id="UP001341281"/>
    </source>
</evidence>
<sequence length="141" mass="16754">MKEKEWCQAEHKGAVVLILKMDAVPVIELWAQRREGPHISDWYCISMDQQWMYKDQRSMKFFNGLLVFLVTAEETKKPSRFISSPDIDCKNKMEYSSWRALHEHLMRRRFMSCYVCWTKHGELGVLEGENEEEEDGNIDFA</sequence>
<name>A0AAQ3SCD4_PASNO</name>
<dbReference type="AlphaFoldDB" id="A0AAQ3SCD4"/>
<feature type="domain" description="Transposase-associated" evidence="1">
    <location>
        <begin position="50"/>
        <end position="122"/>
    </location>
</feature>
<dbReference type="InterPro" id="IPR029480">
    <property type="entry name" value="Transpos_assoc"/>
</dbReference>
<accession>A0AAQ3SCD4</accession>
<dbReference type="Pfam" id="PF13963">
    <property type="entry name" value="Transpos_assoc"/>
    <property type="match status" value="1"/>
</dbReference>
<protein>
    <recommendedName>
        <fullName evidence="1">Transposase-associated domain-containing protein</fullName>
    </recommendedName>
</protein>
<organism evidence="2 3">
    <name type="scientific">Paspalum notatum var. saurae</name>
    <dbReference type="NCBI Taxonomy" id="547442"/>
    <lineage>
        <taxon>Eukaryota</taxon>
        <taxon>Viridiplantae</taxon>
        <taxon>Streptophyta</taxon>
        <taxon>Embryophyta</taxon>
        <taxon>Tracheophyta</taxon>
        <taxon>Spermatophyta</taxon>
        <taxon>Magnoliopsida</taxon>
        <taxon>Liliopsida</taxon>
        <taxon>Poales</taxon>
        <taxon>Poaceae</taxon>
        <taxon>PACMAD clade</taxon>
        <taxon>Panicoideae</taxon>
        <taxon>Andropogonodae</taxon>
        <taxon>Paspaleae</taxon>
        <taxon>Paspalinae</taxon>
        <taxon>Paspalum</taxon>
    </lineage>
</organism>
<keyword evidence="3" id="KW-1185">Reference proteome</keyword>
<reference evidence="2 3" key="1">
    <citation type="submission" date="2024-02" db="EMBL/GenBank/DDBJ databases">
        <title>High-quality chromosome-scale genome assembly of Pensacola bahiagrass (Paspalum notatum Flugge var. saurae).</title>
        <authorList>
            <person name="Vega J.M."/>
            <person name="Podio M."/>
            <person name="Orjuela J."/>
            <person name="Siena L.A."/>
            <person name="Pessino S.C."/>
            <person name="Combes M.C."/>
            <person name="Mariac C."/>
            <person name="Albertini E."/>
            <person name="Pupilli F."/>
            <person name="Ortiz J.P.A."/>
            <person name="Leblanc O."/>
        </authorList>
    </citation>
    <scope>NUCLEOTIDE SEQUENCE [LARGE SCALE GENOMIC DNA]</scope>
    <source>
        <strain evidence="2">R1</strain>
        <tissue evidence="2">Leaf</tissue>
    </source>
</reference>